<evidence type="ECO:0000256" key="1">
    <source>
        <dbReference type="SAM" id="MobiDB-lite"/>
    </source>
</evidence>
<dbReference type="PANTHER" id="PTHR45850:SF1">
    <property type="entry name" value="SORTING NEXIN 6, ISOFORM B"/>
    <property type="match status" value="1"/>
</dbReference>
<reference evidence="2" key="1">
    <citation type="submission" date="2021-02" db="EMBL/GenBank/DDBJ databases">
        <authorList>
            <person name="Nowell W R."/>
        </authorList>
    </citation>
    <scope>NUCLEOTIDE SEQUENCE</scope>
</reference>
<name>A0A814PHR9_9BILA</name>
<dbReference type="EMBL" id="CAJNOO010001151">
    <property type="protein sequence ID" value="CAF1105887.1"/>
    <property type="molecule type" value="Genomic_DNA"/>
</dbReference>
<comment type="caution">
    <text evidence="2">The sequence shown here is derived from an EMBL/GenBank/DDBJ whole genome shotgun (WGS) entry which is preliminary data.</text>
</comment>
<accession>A0A814PHR9</accession>
<dbReference type="InterPro" id="IPR036871">
    <property type="entry name" value="PX_dom_sf"/>
</dbReference>
<evidence type="ECO:0000313" key="3">
    <source>
        <dbReference type="Proteomes" id="UP000663882"/>
    </source>
</evidence>
<protein>
    <recommendedName>
        <fullName evidence="4">PX domain-containing protein</fullName>
    </recommendedName>
</protein>
<feature type="region of interest" description="Disordered" evidence="1">
    <location>
        <begin position="1"/>
        <end position="27"/>
    </location>
</feature>
<dbReference type="SUPFAM" id="SSF64268">
    <property type="entry name" value="PX domain"/>
    <property type="match status" value="1"/>
</dbReference>
<dbReference type="PANTHER" id="PTHR45850">
    <property type="entry name" value="SORTING NEXIN FAMILY MEMBER"/>
    <property type="match status" value="1"/>
</dbReference>
<dbReference type="Gene3D" id="3.30.1520.10">
    <property type="entry name" value="Phox-like domain"/>
    <property type="match status" value="1"/>
</dbReference>
<proteinExistence type="predicted"/>
<gene>
    <name evidence="2" type="ORF">RFH988_LOCUS19569</name>
</gene>
<dbReference type="Proteomes" id="UP000663882">
    <property type="component" value="Unassembled WGS sequence"/>
</dbReference>
<sequence length="97" mass="11278">MLSPENSADALNKESRTDTVNLNDNDNDNDIRIEISDAISEKDKVKFTVYTKITSPIFQESEFSVTRLHEEFIWLHDRCNENEEYAGLIVSVDRLFH</sequence>
<dbReference type="AlphaFoldDB" id="A0A814PHR9"/>
<evidence type="ECO:0000313" key="2">
    <source>
        <dbReference type="EMBL" id="CAF1105887.1"/>
    </source>
</evidence>
<dbReference type="GO" id="GO:0035091">
    <property type="term" value="F:phosphatidylinositol binding"/>
    <property type="evidence" value="ECO:0007669"/>
    <property type="project" value="InterPro"/>
</dbReference>
<evidence type="ECO:0008006" key="4">
    <source>
        <dbReference type="Google" id="ProtNLM"/>
    </source>
</evidence>
<dbReference type="OrthoDB" id="9976382at2759"/>
<organism evidence="2 3">
    <name type="scientific">Rotaria sordida</name>
    <dbReference type="NCBI Taxonomy" id="392033"/>
    <lineage>
        <taxon>Eukaryota</taxon>
        <taxon>Metazoa</taxon>
        <taxon>Spiralia</taxon>
        <taxon>Gnathifera</taxon>
        <taxon>Rotifera</taxon>
        <taxon>Eurotatoria</taxon>
        <taxon>Bdelloidea</taxon>
        <taxon>Philodinida</taxon>
        <taxon>Philodinidae</taxon>
        <taxon>Rotaria</taxon>
    </lineage>
</organism>